<protein>
    <submittedName>
        <fullName evidence="1">Uncharacterized protein</fullName>
    </submittedName>
</protein>
<name>A0ACC0XDH9_9ROSI</name>
<evidence type="ECO:0000313" key="2">
    <source>
        <dbReference type="Proteomes" id="UP001163603"/>
    </source>
</evidence>
<sequence>MQMQRARVRSFLHHIRTEHLAFPWDHHVIWTFPLFPPDVPFSTTSLNYSKEPIQTWSGPLVDSASVGNPRRRKHAAGDSRDPSKPRSGTVKEKSLDLLINKHIFVLPAVLMRLISLVGNFHKAL</sequence>
<evidence type="ECO:0000313" key="1">
    <source>
        <dbReference type="EMBL" id="KAJ0014416.1"/>
    </source>
</evidence>
<dbReference type="Proteomes" id="UP001163603">
    <property type="component" value="Chromosome 13"/>
</dbReference>
<gene>
    <name evidence="1" type="ORF">Pint_20613</name>
</gene>
<reference evidence="2" key="1">
    <citation type="journal article" date="2023" name="G3 (Bethesda)">
        <title>Genome assembly and association tests identify interacting loci associated with vigor, precocity, and sex in interspecific pistachio rootstocks.</title>
        <authorList>
            <person name="Palmer W."/>
            <person name="Jacygrad E."/>
            <person name="Sagayaradj S."/>
            <person name="Cavanaugh K."/>
            <person name="Han R."/>
            <person name="Bertier L."/>
            <person name="Beede B."/>
            <person name="Kafkas S."/>
            <person name="Golino D."/>
            <person name="Preece J."/>
            <person name="Michelmore R."/>
        </authorList>
    </citation>
    <scope>NUCLEOTIDE SEQUENCE [LARGE SCALE GENOMIC DNA]</scope>
</reference>
<proteinExistence type="predicted"/>
<comment type="caution">
    <text evidence="1">The sequence shown here is derived from an EMBL/GenBank/DDBJ whole genome shotgun (WGS) entry which is preliminary data.</text>
</comment>
<dbReference type="EMBL" id="CM047748">
    <property type="protein sequence ID" value="KAJ0014416.1"/>
    <property type="molecule type" value="Genomic_DNA"/>
</dbReference>
<accession>A0ACC0XDH9</accession>
<keyword evidence="2" id="KW-1185">Reference proteome</keyword>
<organism evidence="1 2">
    <name type="scientific">Pistacia integerrima</name>
    <dbReference type="NCBI Taxonomy" id="434235"/>
    <lineage>
        <taxon>Eukaryota</taxon>
        <taxon>Viridiplantae</taxon>
        <taxon>Streptophyta</taxon>
        <taxon>Embryophyta</taxon>
        <taxon>Tracheophyta</taxon>
        <taxon>Spermatophyta</taxon>
        <taxon>Magnoliopsida</taxon>
        <taxon>eudicotyledons</taxon>
        <taxon>Gunneridae</taxon>
        <taxon>Pentapetalae</taxon>
        <taxon>rosids</taxon>
        <taxon>malvids</taxon>
        <taxon>Sapindales</taxon>
        <taxon>Anacardiaceae</taxon>
        <taxon>Pistacia</taxon>
    </lineage>
</organism>